<dbReference type="SUPFAM" id="SSF54523">
    <property type="entry name" value="Pili subunits"/>
    <property type="match status" value="1"/>
</dbReference>
<proteinExistence type="inferred from homology"/>
<dbReference type="AlphaFoldDB" id="A0AAW6Z9E1"/>
<dbReference type="EMBL" id="JASPBL010000062">
    <property type="protein sequence ID" value="MDK8362596.1"/>
    <property type="molecule type" value="Genomic_DNA"/>
</dbReference>
<dbReference type="Pfam" id="PF00114">
    <property type="entry name" value="Pilin"/>
    <property type="match status" value="1"/>
</dbReference>
<protein>
    <submittedName>
        <fullName evidence="2">Pilin</fullName>
    </submittedName>
</protein>
<dbReference type="GO" id="GO:0007155">
    <property type="term" value="P:cell adhesion"/>
    <property type="evidence" value="ECO:0007669"/>
    <property type="project" value="InterPro"/>
</dbReference>
<dbReference type="GO" id="GO:0009289">
    <property type="term" value="C:pilus"/>
    <property type="evidence" value="ECO:0007669"/>
    <property type="project" value="InterPro"/>
</dbReference>
<organism evidence="2 3">
    <name type="scientific">Neisseria mucosa</name>
    <dbReference type="NCBI Taxonomy" id="488"/>
    <lineage>
        <taxon>Bacteria</taxon>
        <taxon>Pseudomonadati</taxon>
        <taxon>Pseudomonadota</taxon>
        <taxon>Betaproteobacteria</taxon>
        <taxon>Neisseriales</taxon>
        <taxon>Neisseriaceae</taxon>
        <taxon>Neisseria</taxon>
    </lineage>
</organism>
<comment type="caution">
    <text evidence="2">The sequence shown here is derived from an EMBL/GenBank/DDBJ whole genome shotgun (WGS) entry which is preliminary data.</text>
</comment>
<evidence type="ECO:0000256" key="1">
    <source>
        <dbReference type="ARBA" id="ARBA00005233"/>
    </source>
</evidence>
<dbReference type="Proteomes" id="UP001240589">
    <property type="component" value="Unassembled WGS sequence"/>
</dbReference>
<evidence type="ECO:0000313" key="3">
    <source>
        <dbReference type="Proteomes" id="UP001240589"/>
    </source>
</evidence>
<dbReference type="Gene3D" id="3.30.700.10">
    <property type="entry name" value="Glycoprotein, Type 4 Pilin"/>
    <property type="match status" value="1"/>
</dbReference>
<name>A0AAW6Z9E1_NEIMU</name>
<accession>A0AAW6Z9E1</accession>
<gene>
    <name evidence="2" type="ORF">QP792_10430</name>
</gene>
<reference evidence="2" key="1">
    <citation type="submission" date="2023-05" db="EMBL/GenBank/DDBJ databases">
        <title>Genomic Catalog of Human Bladder Bacteria.</title>
        <authorList>
            <person name="Du J."/>
        </authorList>
    </citation>
    <scope>NUCLEOTIDE SEQUENCE</scope>
    <source>
        <strain evidence="2">UMB7974B</strain>
    </source>
</reference>
<dbReference type="InterPro" id="IPR001082">
    <property type="entry name" value="Pilin"/>
</dbReference>
<dbReference type="InterPro" id="IPR045584">
    <property type="entry name" value="Pilin-like"/>
</dbReference>
<comment type="similarity">
    <text evidence="1">Belongs to the N-Me-Phe pilin family.</text>
</comment>
<sequence>MPAYQDYTVRTRVTEGLSLAESAKQAIATEGSAAANDLTRVATTWNAQNDNTGANSKYVNNIRMDGTTGLITITYNAANVGVAGAENTLTLTPWVRSGGNGQSLQAAIAAGATGALDWGCSSNTHATATASNIDIATAGTLQAKYAPAQCR</sequence>
<evidence type="ECO:0000313" key="2">
    <source>
        <dbReference type="EMBL" id="MDK8362596.1"/>
    </source>
</evidence>